<evidence type="ECO:0000313" key="3">
    <source>
        <dbReference type="Proteomes" id="UP001291623"/>
    </source>
</evidence>
<evidence type="ECO:0000313" key="2">
    <source>
        <dbReference type="EMBL" id="KAK4358275.1"/>
    </source>
</evidence>
<proteinExistence type="predicted"/>
<dbReference type="InterPro" id="IPR054722">
    <property type="entry name" value="PolX-like_BBD"/>
</dbReference>
<name>A0AAE1RV84_9SOLA</name>
<keyword evidence="3" id="KW-1185">Reference proteome</keyword>
<evidence type="ECO:0000259" key="1">
    <source>
        <dbReference type="Pfam" id="PF22936"/>
    </source>
</evidence>
<comment type="caution">
    <text evidence="2">The sequence shown here is derived from an EMBL/GenBank/DDBJ whole genome shotgun (WGS) entry which is preliminary data.</text>
</comment>
<dbReference type="Proteomes" id="UP001291623">
    <property type="component" value="Unassembled WGS sequence"/>
</dbReference>
<gene>
    <name evidence="2" type="ORF">RND71_023885</name>
</gene>
<accession>A0AAE1RV84</accession>
<organism evidence="2 3">
    <name type="scientific">Anisodus tanguticus</name>
    <dbReference type="NCBI Taxonomy" id="243964"/>
    <lineage>
        <taxon>Eukaryota</taxon>
        <taxon>Viridiplantae</taxon>
        <taxon>Streptophyta</taxon>
        <taxon>Embryophyta</taxon>
        <taxon>Tracheophyta</taxon>
        <taxon>Spermatophyta</taxon>
        <taxon>Magnoliopsida</taxon>
        <taxon>eudicotyledons</taxon>
        <taxon>Gunneridae</taxon>
        <taxon>Pentapetalae</taxon>
        <taxon>asterids</taxon>
        <taxon>lamiids</taxon>
        <taxon>Solanales</taxon>
        <taxon>Solanaceae</taxon>
        <taxon>Solanoideae</taxon>
        <taxon>Hyoscyameae</taxon>
        <taxon>Anisodus</taxon>
    </lineage>
</organism>
<protein>
    <recommendedName>
        <fullName evidence="1">Retrovirus-related Pol polyprotein from transposon TNT 1-94-like beta-barrel domain-containing protein</fullName>
    </recommendedName>
</protein>
<dbReference type="Pfam" id="PF22936">
    <property type="entry name" value="Pol_BBD"/>
    <property type="match status" value="1"/>
</dbReference>
<dbReference type="EMBL" id="JAVYJV010000012">
    <property type="protein sequence ID" value="KAK4358275.1"/>
    <property type="molecule type" value="Genomic_DNA"/>
</dbReference>
<dbReference type="AlphaFoldDB" id="A0AAE1RV84"/>
<sequence>MDTGATSHLTRTACNIPKLFHLKYPQYIIVGNGYRIPIQGYGTTYTQPPHPPFSLNNILYAPNIIKNLKSVRKFTHNNSVSVDFDPFGFNVKDLRTGTPLMRCNSTEDIYLFSSTSVASHFSPISLTTISPSTWHNRLDT</sequence>
<feature type="domain" description="Retrovirus-related Pol polyprotein from transposon TNT 1-94-like beta-barrel" evidence="1">
    <location>
        <begin position="1"/>
        <end position="77"/>
    </location>
</feature>
<reference evidence="2" key="1">
    <citation type="submission" date="2023-12" db="EMBL/GenBank/DDBJ databases">
        <title>Genome assembly of Anisodus tanguticus.</title>
        <authorList>
            <person name="Wang Y.-J."/>
        </authorList>
    </citation>
    <scope>NUCLEOTIDE SEQUENCE</scope>
    <source>
        <strain evidence="2">KB-2021</strain>
        <tissue evidence="2">Leaf</tissue>
    </source>
</reference>